<dbReference type="InterPro" id="IPR016181">
    <property type="entry name" value="Acyl_CoA_acyltransferase"/>
</dbReference>
<protein>
    <submittedName>
        <fullName evidence="4">GNAT family N-acetyltransferase</fullName>
        <ecNumber evidence="4">2.3.-.-</ecNumber>
    </submittedName>
</protein>
<reference evidence="5" key="1">
    <citation type="journal article" date="2019" name="Int. J. Syst. Evol. Microbiol.">
        <title>The Global Catalogue of Microorganisms (GCM) 10K type strain sequencing project: providing services to taxonomists for standard genome sequencing and annotation.</title>
        <authorList>
            <consortium name="The Broad Institute Genomics Platform"/>
            <consortium name="The Broad Institute Genome Sequencing Center for Infectious Disease"/>
            <person name="Wu L."/>
            <person name="Ma J."/>
        </authorList>
    </citation>
    <scope>NUCLEOTIDE SEQUENCE [LARGE SCALE GENOMIC DNA]</scope>
    <source>
        <strain evidence="5">CCM 8749</strain>
    </source>
</reference>
<evidence type="ECO:0000256" key="1">
    <source>
        <dbReference type="ARBA" id="ARBA00022679"/>
    </source>
</evidence>
<evidence type="ECO:0000313" key="4">
    <source>
        <dbReference type="EMBL" id="MFC5987658.1"/>
    </source>
</evidence>
<dbReference type="InterPro" id="IPR000182">
    <property type="entry name" value="GNAT_dom"/>
</dbReference>
<dbReference type="Proteomes" id="UP001596250">
    <property type="component" value="Unassembled WGS sequence"/>
</dbReference>
<proteinExistence type="predicted"/>
<comment type="caution">
    <text evidence="4">The sequence shown here is derived from an EMBL/GenBank/DDBJ whole genome shotgun (WGS) entry which is preliminary data.</text>
</comment>
<dbReference type="EC" id="2.3.-.-" evidence="4"/>
<evidence type="ECO:0000259" key="3">
    <source>
        <dbReference type="PROSITE" id="PS51186"/>
    </source>
</evidence>
<dbReference type="PROSITE" id="PS51186">
    <property type="entry name" value="GNAT"/>
    <property type="match status" value="1"/>
</dbReference>
<gene>
    <name evidence="4" type="ORF">ACFPXP_14725</name>
</gene>
<evidence type="ECO:0000313" key="5">
    <source>
        <dbReference type="Proteomes" id="UP001596250"/>
    </source>
</evidence>
<dbReference type="PANTHER" id="PTHR43072">
    <property type="entry name" value="N-ACETYLTRANSFERASE"/>
    <property type="match status" value="1"/>
</dbReference>
<keyword evidence="1 4" id="KW-0808">Transferase</keyword>
<evidence type="ECO:0000256" key="2">
    <source>
        <dbReference type="ARBA" id="ARBA00023315"/>
    </source>
</evidence>
<dbReference type="Pfam" id="PF00583">
    <property type="entry name" value="Acetyltransf_1"/>
    <property type="match status" value="1"/>
</dbReference>
<feature type="domain" description="N-acetyltransferase" evidence="3">
    <location>
        <begin position="6"/>
        <end position="159"/>
    </location>
</feature>
<organism evidence="4 5">
    <name type="scientific">Marinicrinis lubricantis</name>
    <dbReference type="NCBI Taxonomy" id="2086470"/>
    <lineage>
        <taxon>Bacteria</taxon>
        <taxon>Bacillati</taxon>
        <taxon>Bacillota</taxon>
        <taxon>Bacilli</taxon>
        <taxon>Bacillales</taxon>
        <taxon>Paenibacillaceae</taxon>
    </lineage>
</organism>
<dbReference type="PANTHER" id="PTHR43072:SF23">
    <property type="entry name" value="UPF0039 PROTEIN C11D3.02C"/>
    <property type="match status" value="1"/>
</dbReference>
<sequence>MPLHKHNIEIATLDDLPQIVDIYNSTIASRMVTADLEPVTEESRLPWFHAHTPDHRPLWVLKDQQTVMAWASLSTFYGRPAYHGTAELSIYVSETARGQGTGSTLMKHVLEECPKLKVHHLLGFVFAHNEPSLALLRKFEFEQWGYFPKVAILDDIERDLVILGKHV</sequence>
<dbReference type="GO" id="GO:0016746">
    <property type="term" value="F:acyltransferase activity"/>
    <property type="evidence" value="ECO:0007669"/>
    <property type="project" value="UniProtKB-KW"/>
</dbReference>
<accession>A0ABW1IS39</accession>
<dbReference type="Gene3D" id="3.40.630.30">
    <property type="match status" value="1"/>
</dbReference>
<dbReference type="SUPFAM" id="SSF55729">
    <property type="entry name" value="Acyl-CoA N-acyltransferases (Nat)"/>
    <property type="match status" value="1"/>
</dbReference>
<name>A0ABW1IS39_9BACL</name>
<dbReference type="CDD" id="cd04301">
    <property type="entry name" value="NAT_SF"/>
    <property type="match status" value="1"/>
</dbReference>
<keyword evidence="5" id="KW-1185">Reference proteome</keyword>
<keyword evidence="2 4" id="KW-0012">Acyltransferase</keyword>
<dbReference type="RefSeq" id="WP_379895067.1">
    <property type="nucleotide sequence ID" value="NZ_CBCSCT010000033.1"/>
</dbReference>
<dbReference type="EMBL" id="JBHSQV010000168">
    <property type="protein sequence ID" value="MFC5987658.1"/>
    <property type="molecule type" value="Genomic_DNA"/>
</dbReference>